<gene>
    <name evidence="3" type="ORF">AVEN_132384_1</name>
    <name evidence="4" type="ORF">AVEN_167207_1</name>
    <name evidence="1" type="ORF">AVEN_197607_1</name>
    <name evidence="2" type="ORF">AVEN_228836_1</name>
</gene>
<comment type="caution">
    <text evidence="3">The sequence shown here is derived from an EMBL/GenBank/DDBJ whole genome shotgun (WGS) entry which is preliminary data.</text>
</comment>
<keyword evidence="5" id="KW-1185">Reference proteome</keyword>
<dbReference type="EMBL" id="BGPR01098412">
    <property type="protein sequence ID" value="GBM49134.1"/>
    <property type="molecule type" value="Genomic_DNA"/>
</dbReference>
<dbReference type="EMBL" id="BGPR01098402">
    <property type="protein sequence ID" value="GBM49081.1"/>
    <property type="molecule type" value="Genomic_DNA"/>
</dbReference>
<name>A0A4Y2GAY9_ARAVE</name>
<protein>
    <submittedName>
        <fullName evidence="3">Uncharacterized protein</fullName>
    </submittedName>
</protein>
<evidence type="ECO:0000313" key="2">
    <source>
        <dbReference type="EMBL" id="GBM49081.1"/>
    </source>
</evidence>
<evidence type="ECO:0000313" key="1">
    <source>
        <dbReference type="EMBL" id="GBM49076.1"/>
    </source>
</evidence>
<evidence type="ECO:0000313" key="5">
    <source>
        <dbReference type="Proteomes" id="UP000499080"/>
    </source>
</evidence>
<dbReference type="EMBL" id="BGPR01098416">
    <property type="protein sequence ID" value="GBM49161.1"/>
    <property type="molecule type" value="Genomic_DNA"/>
</dbReference>
<proteinExistence type="predicted"/>
<sequence length="121" mass="14315">MMKEADCEMLSRCCPRGWMGTRWLQFCSEISFTADAADTKSGSNRFWLVWWSVIQLGVFRFMRETSGKLLHIVVKYFNGKVIWEHFGNLSQLILYETEDLRIDVEFYVEIINLFRHEGNSC</sequence>
<organism evidence="3 5">
    <name type="scientific">Araneus ventricosus</name>
    <name type="common">Orbweaver spider</name>
    <name type="synonym">Epeira ventricosa</name>
    <dbReference type="NCBI Taxonomy" id="182803"/>
    <lineage>
        <taxon>Eukaryota</taxon>
        <taxon>Metazoa</taxon>
        <taxon>Ecdysozoa</taxon>
        <taxon>Arthropoda</taxon>
        <taxon>Chelicerata</taxon>
        <taxon>Arachnida</taxon>
        <taxon>Araneae</taxon>
        <taxon>Araneomorphae</taxon>
        <taxon>Entelegynae</taxon>
        <taxon>Araneoidea</taxon>
        <taxon>Araneidae</taxon>
        <taxon>Araneus</taxon>
    </lineage>
</organism>
<dbReference type="Proteomes" id="UP000499080">
    <property type="component" value="Unassembled WGS sequence"/>
</dbReference>
<evidence type="ECO:0000313" key="3">
    <source>
        <dbReference type="EMBL" id="GBM49134.1"/>
    </source>
</evidence>
<dbReference type="AlphaFoldDB" id="A0A4Y2GAY9"/>
<reference evidence="3 5" key="1">
    <citation type="journal article" date="2019" name="Sci. Rep.">
        <title>Orb-weaving spider Araneus ventricosus genome elucidates the spidroin gene catalogue.</title>
        <authorList>
            <person name="Kono N."/>
            <person name="Nakamura H."/>
            <person name="Ohtoshi R."/>
            <person name="Moran D.A.P."/>
            <person name="Shinohara A."/>
            <person name="Yoshida Y."/>
            <person name="Fujiwara M."/>
            <person name="Mori M."/>
            <person name="Tomita M."/>
            <person name="Arakawa K."/>
        </authorList>
    </citation>
    <scope>NUCLEOTIDE SEQUENCE [LARGE SCALE GENOMIC DNA]</scope>
</reference>
<accession>A0A4Y2GAY9</accession>
<dbReference type="EMBL" id="BGPR01098401">
    <property type="protein sequence ID" value="GBM49076.1"/>
    <property type="molecule type" value="Genomic_DNA"/>
</dbReference>
<evidence type="ECO:0000313" key="4">
    <source>
        <dbReference type="EMBL" id="GBM49161.1"/>
    </source>
</evidence>